<dbReference type="PANTHER" id="PTHR43792:SF1">
    <property type="entry name" value="N-ACETYLTRANSFERASE DOMAIN-CONTAINING PROTEIN"/>
    <property type="match status" value="1"/>
</dbReference>
<dbReference type="InterPro" id="IPR051531">
    <property type="entry name" value="N-acetyltransferase"/>
</dbReference>
<dbReference type="Proteomes" id="UP001165679">
    <property type="component" value="Unassembled WGS sequence"/>
</dbReference>
<dbReference type="Gene3D" id="3.40.630.30">
    <property type="match status" value="1"/>
</dbReference>
<evidence type="ECO:0000313" key="3">
    <source>
        <dbReference type="Proteomes" id="UP001165679"/>
    </source>
</evidence>
<evidence type="ECO:0000259" key="1">
    <source>
        <dbReference type="PROSITE" id="PS51186"/>
    </source>
</evidence>
<dbReference type="PANTHER" id="PTHR43792">
    <property type="entry name" value="GNAT FAMILY, PUTATIVE (AFU_ORTHOLOGUE AFUA_3G00765)-RELATED-RELATED"/>
    <property type="match status" value="1"/>
</dbReference>
<dbReference type="InterPro" id="IPR016181">
    <property type="entry name" value="Acyl_CoA_acyltransferase"/>
</dbReference>
<feature type="domain" description="N-acetyltransferase" evidence="1">
    <location>
        <begin position="7"/>
        <end position="176"/>
    </location>
</feature>
<accession>A0AA41YLR2</accession>
<dbReference type="RefSeq" id="WP_264714519.1">
    <property type="nucleotide sequence ID" value="NZ_JAPDNT010000011.1"/>
</dbReference>
<reference evidence="2" key="1">
    <citation type="submission" date="2022-09" db="EMBL/GenBank/DDBJ databases">
        <title>Rhodovastum sp. nov. RN2-1 isolated from soil in Seongnam, South Korea.</title>
        <authorList>
            <person name="Le N.T."/>
        </authorList>
    </citation>
    <scope>NUCLEOTIDE SEQUENCE</scope>
    <source>
        <strain evidence="2">RN2-1</strain>
    </source>
</reference>
<dbReference type="AlphaFoldDB" id="A0AA41YLR2"/>
<organism evidence="2 3">
    <name type="scientific">Limobrevibacterium gyesilva</name>
    <dbReference type="NCBI Taxonomy" id="2991712"/>
    <lineage>
        <taxon>Bacteria</taxon>
        <taxon>Pseudomonadati</taxon>
        <taxon>Pseudomonadota</taxon>
        <taxon>Alphaproteobacteria</taxon>
        <taxon>Acetobacterales</taxon>
        <taxon>Acetobacteraceae</taxon>
        <taxon>Limobrevibacterium</taxon>
    </lineage>
</organism>
<dbReference type="Pfam" id="PF13302">
    <property type="entry name" value="Acetyltransf_3"/>
    <property type="match status" value="1"/>
</dbReference>
<dbReference type="PROSITE" id="PS51186">
    <property type="entry name" value="GNAT"/>
    <property type="match status" value="1"/>
</dbReference>
<gene>
    <name evidence="2" type="ORF">OL599_14540</name>
</gene>
<comment type="caution">
    <text evidence="2">The sequence shown here is derived from an EMBL/GenBank/DDBJ whole genome shotgun (WGS) entry which is preliminary data.</text>
</comment>
<protein>
    <submittedName>
        <fullName evidence="2">GNAT family N-acetyltransferase</fullName>
    </submittedName>
</protein>
<sequence>MLTTARLVLRHWREDDLDAVAAMTADPVVMRYFLHARSRAQSDAWVAGVRAHFDRTGFGIWAVEAPGVAAFIGFVGLSQVPADMPSAPSVEAVWTLDRPYWNRGYASEAARAAMADGFTRLGLDEIVAFTTVVNTPSRAVMERLGMVRDPTEDFDHPRVPAGHRLARHVLYRKKRDA</sequence>
<evidence type="ECO:0000313" key="2">
    <source>
        <dbReference type="EMBL" id="MCW3475794.1"/>
    </source>
</evidence>
<dbReference type="InterPro" id="IPR000182">
    <property type="entry name" value="GNAT_dom"/>
</dbReference>
<reference evidence="2" key="2">
    <citation type="submission" date="2022-10" db="EMBL/GenBank/DDBJ databases">
        <authorList>
            <person name="Trinh H.N."/>
        </authorList>
    </citation>
    <scope>NUCLEOTIDE SEQUENCE</scope>
    <source>
        <strain evidence="2">RN2-1</strain>
    </source>
</reference>
<name>A0AA41YLR2_9PROT</name>
<dbReference type="GO" id="GO:0016747">
    <property type="term" value="F:acyltransferase activity, transferring groups other than amino-acyl groups"/>
    <property type="evidence" value="ECO:0007669"/>
    <property type="project" value="InterPro"/>
</dbReference>
<dbReference type="SUPFAM" id="SSF55729">
    <property type="entry name" value="Acyl-CoA N-acyltransferases (Nat)"/>
    <property type="match status" value="1"/>
</dbReference>
<dbReference type="EMBL" id="JAPDNT010000011">
    <property type="protein sequence ID" value="MCW3475794.1"/>
    <property type="molecule type" value="Genomic_DNA"/>
</dbReference>
<proteinExistence type="predicted"/>
<keyword evidence="3" id="KW-1185">Reference proteome</keyword>